<dbReference type="InterPro" id="IPR036259">
    <property type="entry name" value="MFS_trans_sf"/>
</dbReference>
<proteinExistence type="predicted"/>
<feature type="transmembrane region" description="Helical" evidence="3">
    <location>
        <begin position="218"/>
        <end position="240"/>
    </location>
</feature>
<dbReference type="Gene3D" id="1.20.1250.20">
    <property type="entry name" value="MFS general substrate transporter like domains"/>
    <property type="match status" value="2"/>
</dbReference>
<evidence type="ECO:0000256" key="1">
    <source>
        <dbReference type="ARBA" id="ARBA00004141"/>
    </source>
</evidence>
<evidence type="ECO:0000313" key="6">
    <source>
        <dbReference type="Proteomes" id="UP001465668"/>
    </source>
</evidence>
<reference evidence="5 6" key="1">
    <citation type="submission" date="2024-02" db="EMBL/GenBank/DDBJ databases">
        <title>First draft genome assembly of two strains of Seiridium cardinale.</title>
        <authorList>
            <person name="Emiliani G."/>
            <person name="Scali E."/>
        </authorList>
    </citation>
    <scope>NUCLEOTIDE SEQUENCE [LARGE SCALE GENOMIC DNA]</scope>
    <source>
        <strain evidence="5 6">BM-138-000479</strain>
    </source>
</reference>
<dbReference type="InterPro" id="IPR049192">
    <property type="entry name" value="DUF4246_C"/>
</dbReference>
<dbReference type="PROSITE" id="PS50850">
    <property type="entry name" value="MFS"/>
    <property type="match status" value="1"/>
</dbReference>
<feature type="transmembrane region" description="Helical" evidence="3">
    <location>
        <begin position="157"/>
        <end position="178"/>
    </location>
</feature>
<comment type="subcellular location">
    <subcellularLocation>
        <location evidence="1">Membrane</location>
        <topology evidence="1">Multi-pass membrane protein</topology>
    </subcellularLocation>
</comment>
<evidence type="ECO:0000256" key="3">
    <source>
        <dbReference type="SAM" id="Phobius"/>
    </source>
</evidence>
<evidence type="ECO:0000313" key="5">
    <source>
        <dbReference type="EMBL" id="KAK9771412.1"/>
    </source>
</evidence>
<dbReference type="PANTHER" id="PTHR33119">
    <property type="entry name" value="IFI3P"/>
    <property type="match status" value="1"/>
</dbReference>
<comment type="caution">
    <text evidence="5">The sequence shown here is derived from an EMBL/GenBank/DDBJ whole genome shotgun (WGS) entry which is preliminary data.</text>
</comment>
<name>A0ABR2XCM4_9PEZI</name>
<dbReference type="Pfam" id="PF21666">
    <property type="entry name" value="DUF4246_N"/>
    <property type="match status" value="1"/>
</dbReference>
<feature type="transmembrane region" description="Helical" evidence="3">
    <location>
        <begin position="447"/>
        <end position="467"/>
    </location>
</feature>
<feature type="transmembrane region" description="Helical" evidence="3">
    <location>
        <begin position="128"/>
        <end position="151"/>
    </location>
</feature>
<keyword evidence="3" id="KW-0472">Membrane</keyword>
<feature type="transmembrane region" description="Helical" evidence="3">
    <location>
        <begin position="415"/>
        <end position="435"/>
    </location>
</feature>
<feature type="transmembrane region" description="Helical" evidence="3">
    <location>
        <begin position="325"/>
        <end position="345"/>
    </location>
</feature>
<feature type="transmembrane region" description="Helical" evidence="3">
    <location>
        <begin position="380"/>
        <end position="403"/>
    </location>
</feature>
<organism evidence="5 6">
    <name type="scientific">Seiridium cardinale</name>
    <dbReference type="NCBI Taxonomy" id="138064"/>
    <lineage>
        <taxon>Eukaryota</taxon>
        <taxon>Fungi</taxon>
        <taxon>Dikarya</taxon>
        <taxon>Ascomycota</taxon>
        <taxon>Pezizomycotina</taxon>
        <taxon>Sordariomycetes</taxon>
        <taxon>Xylariomycetidae</taxon>
        <taxon>Amphisphaeriales</taxon>
        <taxon>Sporocadaceae</taxon>
        <taxon>Seiridium</taxon>
    </lineage>
</organism>
<dbReference type="Pfam" id="PF07690">
    <property type="entry name" value="MFS_1"/>
    <property type="match status" value="1"/>
</dbReference>
<keyword evidence="3" id="KW-1133">Transmembrane helix</keyword>
<protein>
    <submittedName>
        <fullName evidence="5">Major facilitator superfamily (MFS) profile domain-containing protein</fullName>
    </submittedName>
</protein>
<sequence>MDSPKDEKTPRTDQPADLFEDTSSSSDRELDQNYRVYKATEQLEATDSEAKKVLRKIDVHVVPILFVTYMLQYLDKNSLNFSSVYGLQEGTHLQGQDYSWLGSIFYFGYLVSQFPSSFLLQRLPIGKFVSVTTIIWGVILMTTPACTSFAGIAANRFMLGMTEATVNPAFVWIMSIWYTNAEQPLRLEAYYCTNGIATMFGGLVGYAVGHITTGLPKWMYVFLIFGAISTAWGVVSLLILPDIPATAKFLNEKERAIATGRVSRNRQGVKNQHFKKEQAIQCAKDPKTWILFVMATGAQVPNSALTSFTSLIVKGFGFDTLGTQYLQIPGGAIQFLALIIGGIVCTKWPNGSRCPTMIIANTICILGAALLVGLPSDNKWGRLVALWLCYFQGLGFSMSLTMVSSNVAGSTKKQLTAAVLFTGYCVGNIIGPQTFIDAEAPGYHSAYIAMLVGYVVKLLSIIVLYIYMWRENKRRDAAGLTDEKAAVEAVDNSGSGPLRVPAFGWEYDIELEEYERFAHGANDFKQRPRLLAREVAMLGAMNSLTDKPNWHVKIFGDGIVAKWRKEALGMPLINEKAWDWCLTELRDKAKDFETTGRTLVLDTASRVSKSDILVDEALRARLISATEPFRNVPDAQKDWHPNSNEQVLNLVHPSLYPLVHGKTPVLSQGGHVSLENIDSYQGAQVSSEIPDGDRTKWSHRFQWLPCEVRFDEASAKDVHITSYINNLHPRHKELYSTIEKIISLSIESWNDVLVRHNRPRNPPRIKTYAAEFEPDLPDWADDGLREAEREMNEKPEAYEAALKKVQEYIALPDAEDYYPSDDNEDYDVPMDSVELLEEYGLSWAVEKKWGRMRNTIHPDAGVGYTYDQWRNGQVSNAVVNPNLSCSIDQPPDPRRVSHHYYDVNLREDFGERDLQVIPTYGGGNWHIEGMLNEHIVATAKYYYDVDSVTESRISFRTEAELEDEDLIYDQDDHDPLAEIFDVESRELRDEPAVQTLGSVSTPQGQLLAFPNTLQHEVEPFELVDKTKPGHRRFLVLWLVDPYYRIASTRNVPPQQHDWWAPEGYDKIDFSAFPPEILTMVTDQVGEWPMGLETAKELRLVLMSERTRGQQAINEGFQEYNFCEH</sequence>
<dbReference type="InterPro" id="IPR020846">
    <property type="entry name" value="MFS_dom"/>
</dbReference>
<feature type="transmembrane region" description="Helical" evidence="3">
    <location>
        <begin position="98"/>
        <end position="116"/>
    </location>
</feature>
<evidence type="ECO:0000256" key="2">
    <source>
        <dbReference type="SAM" id="MobiDB-lite"/>
    </source>
</evidence>
<feature type="compositionally biased region" description="Basic and acidic residues" evidence="2">
    <location>
        <begin position="1"/>
        <end position="11"/>
    </location>
</feature>
<feature type="transmembrane region" description="Helical" evidence="3">
    <location>
        <begin position="190"/>
        <end position="212"/>
    </location>
</feature>
<dbReference type="SUPFAM" id="SSF103473">
    <property type="entry name" value="MFS general substrate transporter"/>
    <property type="match status" value="1"/>
</dbReference>
<keyword evidence="6" id="KW-1185">Reference proteome</keyword>
<dbReference type="InterPro" id="IPR011701">
    <property type="entry name" value="MFS"/>
</dbReference>
<feature type="region of interest" description="Disordered" evidence="2">
    <location>
        <begin position="1"/>
        <end position="30"/>
    </location>
</feature>
<gene>
    <name evidence="5" type="ORF">SCAR479_11891</name>
</gene>
<accession>A0ABR2XCM4</accession>
<dbReference type="Pfam" id="PF14033">
    <property type="entry name" value="DUF4246"/>
    <property type="match status" value="1"/>
</dbReference>
<feature type="transmembrane region" description="Helical" evidence="3">
    <location>
        <begin position="357"/>
        <end position="374"/>
    </location>
</feature>
<dbReference type="EMBL" id="JARVKM010000075">
    <property type="protein sequence ID" value="KAK9771412.1"/>
    <property type="molecule type" value="Genomic_DNA"/>
</dbReference>
<dbReference type="PANTHER" id="PTHR33119:SF1">
    <property type="entry name" value="FE2OG DIOXYGENASE DOMAIN-CONTAINING PROTEIN"/>
    <property type="match status" value="1"/>
</dbReference>
<dbReference type="Proteomes" id="UP001465668">
    <property type="component" value="Unassembled WGS sequence"/>
</dbReference>
<feature type="domain" description="Major facilitator superfamily (MFS) profile" evidence="4">
    <location>
        <begin position="61"/>
        <end position="472"/>
    </location>
</feature>
<dbReference type="InterPro" id="IPR025340">
    <property type="entry name" value="DUF4246"/>
</dbReference>
<dbReference type="InterPro" id="IPR049207">
    <property type="entry name" value="DUF4246_N"/>
</dbReference>
<keyword evidence="3" id="KW-0812">Transmembrane</keyword>
<evidence type="ECO:0000259" key="4">
    <source>
        <dbReference type="PROSITE" id="PS50850"/>
    </source>
</evidence>
<dbReference type="CDD" id="cd17327">
    <property type="entry name" value="MFS_FEN2_like"/>
    <property type="match status" value="1"/>
</dbReference>